<accession>A0ACD0NTD3</accession>
<gene>
    <name evidence="1" type="ORF">IE53DRAFT_167354</name>
</gene>
<evidence type="ECO:0000313" key="1">
    <source>
        <dbReference type="EMBL" id="PWN49017.1"/>
    </source>
</evidence>
<sequence>MLLKACPLLCLLVVLITRAHLASFSDFFSLHLRQQRAKRATTFLARHKLAEQPTTPPPHLYSLFPYRGYRRTLVQVVNLALLESVSSPSDYQDQSIPSHPNRSSSSPITCASSIFPPLNQGLYHHQSS</sequence>
<name>A0ACD0NTD3_9BASI</name>
<evidence type="ECO:0000313" key="2">
    <source>
        <dbReference type="Proteomes" id="UP000245626"/>
    </source>
</evidence>
<keyword evidence="2" id="KW-1185">Reference proteome</keyword>
<dbReference type="Proteomes" id="UP000245626">
    <property type="component" value="Unassembled WGS sequence"/>
</dbReference>
<dbReference type="EMBL" id="KZ820109">
    <property type="protein sequence ID" value="PWN49017.1"/>
    <property type="molecule type" value="Genomic_DNA"/>
</dbReference>
<proteinExistence type="predicted"/>
<reference evidence="1 2" key="1">
    <citation type="journal article" date="2018" name="Mol. Biol. Evol.">
        <title>Broad Genomic Sampling Reveals a Smut Pathogenic Ancestry of the Fungal Clade Ustilaginomycotina.</title>
        <authorList>
            <person name="Kijpornyongpan T."/>
            <person name="Mondo S.J."/>
            <person name="Barry K."/>
            <person name="Sandor L."/>
            <person name="Lee J."/>
            <person name="Lipzen A."/>
            <person name="Pangilinan J."/>
            <person name="LaButti K."/>
            <person name="Hainaut M."/>
            <person name="Henrissat B."/>
            <person name="Grigoriev I.V."/>
            <person name="Spatafora J.W."/>
            <person name="Aime M.C."/>
        </authorList>
    </citation>
    <scope>NUCLEOTIDE SEQUENCE [LARGE SCALE GENOMIC DNA]</scope>
    <source>
        <strain evidence="1 2">SA 807</strain>
    </source>
</reference>
<organism evidence="1 2">
    <name type="scientific">Violaceomyces palustris</name>
    <dbReference type="NCBI Taxonomy" id="1673888"/>
    <lineage>
        <taxon>Eukaryota</taxon>
        <taxon>Fungi</taxon>
        <taxon>Dikarya</taxon>
        <taxon>Basidiomycota</taxon>
        <taxon>Ustilaginomycotina</taxon>
        <taxon>Ustilaginomycetes</taxon>
        <taxon>Violaceomycetales</taxon>
        <taxon>Violaceomycetaceae</taxon>
        <taxon>Violaceomyces</taxon>
    </lineage>
</organism>
<protein>
    <submittedName>
        <fullName evidence="1">Uncharacterized protein</fullName>
    </submittedName>
</protein>